<comment type="caution">
    <text evidence="1">The sequence shown here is derived from an EMBL/GenBank/DDBJ whole genome shotgun (WGS) entry which is preliminary data.</text>
</comment>
<protein>
    <submittedName>
        <fullName evidence="1">Uncharacterized protein</fullName>
    </submittedName>
</protein>
<organism evidence="1 2">
    <name type="scientific">Monilinia laxa</name>
    <name type="common">Brown rot fungus</name>
    <name type="synonym">Sclerotinia laxa</name>
    <dbReference type="NCBI Taxonomy" id="61186"/>
    <lineage>
        <taxon>Eukaryota</taxon>
        <taxon>Fungi</taxon>
        <taxon>Dikarya</taxon>
        <taxon>Ascomycota</taxon>
        <taxon>Pezizomycotina</taxon>
        <taxon>Leotiomycetes</taxon>
        <taxon>Helotiales</taxon>
        <taxon>Sclerotiniaceae</taxon>
        <taxon>Monilinia</taxon>
    </lineage>
</organism>
<evidence type="ECO:0000313" key="1">
    <source>
        <dbReference type="EMBL" id="KAB8292572.1"/>
    </source>
</evidence>
<accession>A0A5N6JU25</accession>
<sequence>MILSSHTQAERRTKIDLSFSSSSIKTNKFTPTPSFQCPIYASNAIHSKEPLEKISCTRFRFPITSFRPLPSS</sequence>
<dbReference type="EMBL" id="VIGI01000013">
    <property type="protein sequence ID" value="KAB8292572.1"/>
    <property type="molecule type" value="Genomic_DNA"/>
</dbReference>
<proteinExistence type="predicted"/>
<name>A0A5N6JU25_MONLA</name>
<reference evidence="1 2" key="1">
    <citation type="submission" date="2019-06" db="EMBL/GenBank/DDBJ databases">
        <title>Genome Sequence of the Brown Rot Fungal Pathogen Monilinia laxa.</title>
        <authorList>
            <person name="De Miccolis Angelini R.M."/>
            <person name="Landi L."/>
            <person name="Abate D."/>
            <person name="Pollastro S."/>
            <person name="Romanazzi G."/>
            <person name="Faretra F."/>
        </authorList>
    </citation>
    <scope>NUCLEOTIDE SEQUENCE [LARGE SCALE GENOMIC DNA]</scope>
    <source>
        <strain evidence="1 2">Mlax316</strain>
    </source>
</reference>
<gene>
    <name evidence="1" type="ORF">EYC80_008278</name>
</gene>
<dbReference type="Proteomes" id="UP000326757">
    <property type="component" value="Unassembled WGS sequence"/>
</dbReference>
<keyword evidence="2" id="KW-1185">Reference proteome</keyword>
<dbReference type="AlphaFoldDB" id="A0A5N6JU25"/>
<evidence type="ECO:0000313" key="2">
    <source>
        <dbReference type="Proteomes" id="UP000326757"/>
    </source>
</evidence>